<dbReference type="EMBL" id="BAET01000007">
    <property type="protein sequence ID" value="GAB54972.1"/>
    <property type="molecule type" value="Genomic_DNA"/>
</dbReference>
<dbReference type="STRING" id="56804.BAE46_00525"/>
<evidence type="ECO:0000313" key="1">
    <source>
        <dbReference type="EMBL" id="GAB54972.1"/>
    </source>
</evidence>
<evidence type="ECO:0000313" key="2">
    <source>
        <dbReference type="Proteomes" id="UP000053586"/>
    </source>
</evidence>
<keyword evidence="2" id="KW-1185">Reference proteome</keyword>
<accession>H5T9J5</accession>
<protein>
    <submittedName>
        <fullName evidence="1">Uncharacterized protein</fullName>
    </submittedName>
</protein>
<reference evidence="1 2" key="2">
    <citation type="journal article" date="2017" name="Antonie Van Leeuwenhoek">
        <title>Rhizobium rhizosphaerae sp. nov., a novel species isolated from rice rhizosphere.</title>
        <authorList>
            <person name="Zhao J.J."/>
            <person name="Zhang J."/>
            <person name="Zhang R.J."/>
            <person name="Zhang C.W."/>
            <person name="Yin H.Q."/>
            <person name="Zhang X.X."/>
        </authorList>
    </citation>
    <scope>NUCLEOTIDE SEQUENCE [LARGE SCALE GENOMIC DNA]</scope>
    <source>
        <strain evidence="1 2">ACAM 611</strain>
    </source>
</reference>
<dbReference type="Proteomes" id="UP000053586">
    <property type="component" value="Unassembled WGS sequence"/>
</dbReference>
<organism evidence="1 2">
    <name type="scientific">Glaciecola punicea ACAM 611</name>
    <dbReference type="NCBI Taxonomy" id="1121923"/>
    <lineage>
        <taxon>Bacteria</taxon>
        <taxon>Pseudomonadati</taxon>
        <taxon>Pseudomonadota</taxon>
        <taxon>Gammaproteobacteria</taxon>
        <taxon>Alteromonadales</taxon>
        <taxon>Alteromonadaceae</taxon>
        <taxon>Glaciecola</taxon>
    </lineage>
</organism>
<name>H5T9J5_9ALTE</name>
<reference evidence="1 2" key="1">
    <citation type="journal article" date="2012" name="J. Bacteriol.">
        <title>Genome sequence of proteorhodopsin-containing sea ice bacterium Glaciecola punicea ACAM 611T.</title>
        <authorList>
            <person name="Qin Q.-L."/>
            <person name="Xie B.-B."/>
            <person name="Shu Y.-L."/>
            <person name="Rong J.-C."/>
            <person name="Zhao D.-L."/>
            <person name="Zhang X.-Y."/>
            <person name="Chen X.-L."/>
            <person name="Zhou B.-C."/>
            <person name="Zhanga Y.-Z."/>
        </authorList>
    </citation>
    <scope>NUCLEOTIDE SEQUENCE [LARGE SCALE GENOMIC DNA]</scope>
    <source>
        <strain evidence="1 2">ACAM 611</strain>
    </source>
</reference>
<sequence length="56" mass="6352">MLYRGADTFKEYEERLVKIVEALVALDASVIGLIEIENDGFGPQSSVNRCLEYSLW</sequence>
<proteinExistence type="predicted"/>
<dbReference type="AlphaFoldDB" id="H5T9J5"/>
<comment type="caution">
    <text evidence="1">The sequence shown here is derived from an EMBL/GenBank/DDBJ whole genome shotgun (WGS) entry which is preliminary data.</text>
</comment>
<gene>
    <name evidence="1" type="ORF">GPUN_0837</name>
</gene>